<gene>
    <name evidence="2" type="ORF">LshimejAT787_0401030</name>
</gene>
<feature type="compositionally biased region" description="Polar residues" evidence="1">
    <location>
        <begin position="23"/>
        <end position="42"/>
    </location>
</feature>
<comment type="caution">
    <text evidence="2">The sequence shown here is derived from an EMBL/GenBank/DDBJ whole genome shotgun (WGS) entry which is preliminary data.</text>
</comment>
<protein>
    <submittedName>
        <fullName evidence="2">Uncharacterized protein</fullName>
    </submittedName>
</protein>
<proteinExistence type="predicted"/>
<sequence length="150" mass="16780">MNDAQDCHFNVSSSQYGRSISICGQPSPAPSRSTEAGESSSAPAERVWKVPTPVEARKMGVPPSGEYVWISAWDAWTYFHTHRDLIAASKLTRLGNNKYYYYQVCALAIFCNTFKEGETPASVTAAWRRKNKDKEREIVGRFFVSCDCGP</sequence>
<feature type="region of interest" description="Disordered" evidence="1">
    <location>
        <begin position="23"/>
        <end position="46"/>
    </location>
</feature>
<organism evidence="2 3">
    <name type="scientific">Lyophyllum shimeji</name>
    <name type="common">Hon-shimeji</name>
    <name type="synonym">Tricholoma shimeji</name>
    <dbReference type="NCBI Taxonomy" id="47721"/>
    <lineage>
        <taxon>Eukaryota</taxon>
        <taxon>Fungi</taxon>
        <taxon>Dikarya</taxon>
        <taxon>Basidiomycota</taxon>
        <taxon>Agaricomycotina</taxon>
        <taxon>Agaricomycetes</taxon>
        <taxon>Agaricomycetidae</taxon>
        <taxon>Agaricales</taxon>
        <taxon>Tricholomatineae</taxon>
        <taxon>Lyophyllaceae</taxon>
        <taxon>Lyophyllum</taxon>
    </lineage>
</organism>
<reference evidence="2" key="1">
    <citation type="submission" date="2022-07" db="EMBL/GenBank/DDBJ databases">
        <title>The genome of Lyophyllum shimeji provides insight into the initial evolution of ectomycorrhizal fungal genome.</title>
        <authorList>
            <person name="Kobayashi Y."/>
            <person name="Shibata T."/>
            <person name="Hirakawa H."/>
            <person name="Shigenobu S."/>
            <person name="Nishiyama T."/>
            <person name="Yamada A."/>
            <person name="Hasebe M."/>
            <person name="Kawaguchi M."/>
        </authorList>
    </citation>
    <scope>NUCLEOTIDE SEQUENCE</scope>
    <source>
        <strain evidence="2">AT787</strain>
    </source>
</reference>
<name>A0A9P3PKL9_LYOSH</name>
<accession>A0A9P3PKL9</accession>
<dbReference type="EMBL" id="BRPK01000004">
    <property type="protein sequence ID" value="GLB37052.1"/>
    <property type="molecule type" value="Genomic_DNA"/>
</dbReference>
<dbReference type="AlphaFoldDB" id="A0A9P3PKL9"/>
<evidence type="ECO:0000313" key="2">
    <source>
        <dbReference type="EMBL" id="GLB37052.1"/>
    </source>
</evidence>
<dbReference type="Proteomes" id="UP001063166">
    <property type="component" value="Unassembled WGS sequence"/>
</dbReference>
<evidence type="ECO:0000256" key="1">
    <source>
        <dbReference type="SAM" id="MobiDB-lite"/>
    </source>
</evidence>
<keyword evidence="3" id="KW-1185">Reference proteome</keyword>
<evidence type="ECO:0000313" key="3">
    <source>
        <dbReference type="Proteomes" id="UP001063166"/>
    </source>
</evidence>